<dbReference type="Gene3D" id="3.40.395.10">
    <property type="entry name" value="Adenoviral Proteinase, Chain A"/>
    <property type="match status" value="1"/>
</dbReference>
<reference evidence="5 6" key="1">
    <citation type="journal article" date="2021" name="Nat. Commun.">
        <title>Incipient diploidization of the medicinal plant Perilla within 10,000 years.</title>
        <authorList>
            <person name="Zhang Y."/>
            <person name="Shen Q."/>
            <person name="Leng L."/>
            <person name="Zhang D."/>
            <person name="Chen S."/>
            <person name="Shi Y."/>
            <person name="Ning Z."/>
            <person name="Chen S."/>
        </authorList>
    </citation>
    <scope>NUCLEOTIDE SEQUENCE [LARGE SCALE GENOMIC DNA]</scope>
    <source>
        <strain evidence="6">cv. PC099</strain>
    </source>
</reference>
<gene>
    <name evidence="5" type="ORF">C2S53_000175</name>
</gene>
<protein>
    <recommendedName>
        <fullName evidence="4">Ubiquitin-like protease family profile domain-containing protein</fullName>
    </recommendedName>
</protein>
<dbReference type="AlphaFoldDB" id="A0AAD4P9J6"/>
<dbReference type="InterPro" id="IPR003653">
    <property type="entry name" value="Peptidase_C48_C"/>
</dbReference>
<dbReference type="SUPFAM" id="SSF54001">
    <property type="entry name" value="Cysteine proteinases"/>
    <property type="match status" value="1"/>
</dbReference>
<evidence type="ECO:0000259" key="4">
    <source>
        <dbReference type="PROSITE" id="PS50600"/>
    </source>
</evidence>
<dbReference type="PANTHER" id="PTHR48449:SF1">
    <property type="entry name" value="DUF1985 DOMAIN-CONTAINING PROTEIN"/>
    <property type="match status" value="1"/>
</dbReference>
<accession>A0AAD4P9J6</accession>
<name>A0AAD4P9J6_PERFH</name>
<organism evidence="5 6">
    <name type="scientific">Perilla frutescens var. hirtella</name>
    <name type="common">Perilla citriodora</name>
    <name type="synonym">Perilla setoyensis</name>
    <dbReference type="NCBI Taxonomy" id="608512"/>
    <lineage>
        <taxon>Eukaryota</taxon>
        <taxon>Viridiplantae</taxon>
        <taxon>Streptophyta</taxon>
        <taxon>Embryophyta</taxon>
        <taxon>Tracheophyta</taxon>
        <taxon>Spermatophyta</taxon>
        <taxon>Magnoliopsida</taxon>
        <taxon>eudicotyledons</taxon>
        <taxon>Gunneridae</taxon>
        <taxon>Pentapetalae</taxon>
        <taxon>asterids</taxon>
        <taxon>lamiids</taxon>
        <taxon>Lamiales</taxon>
        <taxon>Lamiaceae</taxon>
        <taxon>Nepetoideae</taxon>
        <taxon>Elsholtzieae</taxon>
        <taxon>Perilla</taxon>
    </lineage>
</organism>
<evidence type="ECO:0000256" key="2">
    <source>
        <dbReference type="ARBA" id="ARBA00022670"/>
    </source>
</evidence>
<dbReference type="GO" id="GO:0008234">
    <property type="term" value="F:cysteine-type peptidase activity"/>
    <property type="evidence" value="ECO:0007669"/>
    <property type="project" value="InterPro"/>
</dbReference>
<sequence>MKFQGQLVYHLMLYLDPKLAPCGSLRFILDGRECLFGPKEYSIMTGLSFSPGDELPRFSDMHEYIFHKKKTLKFIDIEKAFETTSEASNSGGDLTLKLAHLMILYGVLLCRDSMSKNINLRYLHLVDHLDRFDAYPWGLVSHDFFVSNLLASKEFMQIYLKKKTQPKFDVYGYAFALQTWIYEVFSKIGLHCATQLTEYLTPRILRWAAPNFYRYGDLQTFFDAGNLNTLQDFNLLEEEETKASEAVRMYLDCKGAGVVGSPSKDASTSQERRTRVKRKINYTASEVQNLSSPNQRYALRSAGQIEEDVAAQSSSHASPGVVSQGAVAACIAKHVSAILPSLVEQMVSKKTAVSQAFEEAVLKRLGDLEKMVLNIGSKLNISICDGALHRSMMNVGHTAGMTVSNDVASSPYKADGEGAEMGVGGAAGEEGQDADCSLPSSPTIVACDPKKIVRVIEISSATELSTLNPITPGLCTPRRYVCSLHFKKCVSEMLGSKFDPMEPYRKELMHGFRFWRAESRLLVWTMYQVYGLRPSESNLDVLLGLLMLKSTVRPELFLKSWAIMESICWVRLGLEDFESTSTLLLKYVHGELPLQHRMPWNLVDRVYGIAHVLENHWVAYQIDLQKKTIRVMDSLHSKRYWKKILPQFKTLSKFIPWLCRRGLLWTRKGVAEDLSEEWPVVLYHGTPKQTNGSDCGIIAVKFIECKVSDNPLDLIVLSKCGDFCQSYCAQLFNYGHVVRSNVDAEP</sequence>
<keyword evidence="6" id="KW-1185">Reference proteome</keyword>
<dbReference type="PROSITE" id="PS50600">
    <property type="entry name" value="ULP_PROTEASE"/>
    <property type="match status" value="1"/>
</dbReference>
<comment type="similarity">
    <text evidence="1">Belongs to the peptidase C48 family.</text>
</comment>
<dbReference type="PANTHER" id="PTHR48449">
    <property type="entry name" value="DUF1985 DOMAIN-CONTAINING PROTEIN"/>
    <property type="match status" value="1"/>
</dbReference>
<dbReference type="GO" id="GO:0006508">
    <property type="term" value="P:proteolysis"/>
    <property type="evidence" value="ECO:0007669"/>
    <property type="project" value="UniProtKB-KW"/>
</dbReference>
<feature type="domain" description="Ubiquitin-like protease family profile" evidence="4">
    <location>
        <begin position="491"/>
        <end position="706"/>
    </location>
</feature>
<dbReference type="InterPro" id="IPR038765">
    <property type="entry name" value="Papain-like_cys_pep_sf"/>
</dbReference>
<dbReference type="Pfam" id="PF02902">
    <property type="entry name" value="Peptidase_C48"/>
    <property type="match status" value="1"/>
</dbReference>
<comment type="caution">
    <text evidence="5">The sequence shown here is derived from an EMBL/GenBank/DDBJ whole genome shotgun (WGS) entry which is preliminary data.</text>
</comment>
<evidence type="ECO:0000256" key="3">
    <source>
        <dbReference type="ARBA" id="ARBA00022801"/>
    </source>
</evidence>
<keyword evidence="2" id="KW-0645">Protease</keyword>
<keyword evidence="3" id="KW-0378">Hydrolase</keyword>
<dbReference type="Proteomes" id="UP001190926">
    <property type="component" value="Unassembled WGS sequence"/>
</dbReference>
<evidence type="ECO:0000256" key="1">
    <source>
        <dbReference type="ARBA" id="ARBA00005234"/>
    </source>
</evidence>
<evidence type="ECO:0000313" key="6">
    <source>
        <dbReference type="Proteomes" id="UP001190926"/>
    </source>
</evidence>
<dbReference type="InterPro" id="IPR015410">
    <property type="entry name" value="DUF1985"/>
</dbReference>
<dbReference type="Pfam" id="PF09331">
    <property type="entry name" value="DUF1985"/>
    <property type="match status" value="1"/>
</dbReference>
<dbReference type="EMBL" id="SDAM02000079">
    <property type="protein sequence ID" value="KAH6832014.1"/>
    <property type="molecule type" value="Genomic_DNA"/>
</dbReference>
<evidence type="ECO:0000313" key="5">
    <source>
        <dbReference type="EMBL" id="KAH6832014.1"/>
    </source>
</evidence>
<proteinExistence type="inferred from homology"/>